<reference evidence="1" key="1">
    <citation type="submission" date="2018-02" db="EMBL/GenBank/DDBJ databases">
        <title>Rhizophora mucronata_Transcriptome.</title>
        <authorList>
            <person name="Meera S.P."/>
            <person name="Sreeshan A."/>
            <person name="Augustine A."/>
        </authorList>
    </citation>
    <scope>NUCLEOTIDE SEQUENCE</scope>
    <source>
        <tissue evidence="1">Leaf</tissue>
    </source>
</reference>
<accession>A0A2P2MFA5</accession>
<sequence length="57" mass="6523">MLLEEDMCCTWFVISQLQQITPSLAKLVQRLGVLMLAMAVPSCLAWLDRRKHVKCGF</sequence>
<dbReference type="AlphaFoldDB" id="A0A2P2MFA5"/>
<evidence type="ECO:0000313" key="1">
    <source>
        <dbReference type="EMBL" id="MBX28935.1"/>
    </source>
</evidence>
<protein>
    <submittedName>
        <fullName evidence="1">Naphthoate synthase family protein</fullName>
    </submittedName>
</protein>
<dbReference type="EMBL" id="GGEC01048451">
    <property type="protein sequence ID" value="MBX28935.1"/>
    <property type="molecule type" value="Transcribed_RNA"/>
</dbReference>
<proteinExistence type="predicted"/>
<organism evidence="1">
    <name type="scientific">Rhizophora mucronata</name>
    <name type="common">Asiatic mangrove</name>
    <dbReference type="NCBI Taxonomy" id="61149"/>
    <lineage>
        <taxon>Eukaryota</taxon>
        <taxon>Viridiplantae</taxon>
        <taxon>Streptophyta</taxon>
        <taxon>Embryophyta</taxon>
        <taxon>Tracheophyta</taxon>
        <taxon>Spermatophyta</taxon>
        <taxon>Magnoliopsida</taxon>
        <taxon>eudicotyledons</taxon>
        <taxon>Gunneridae</taxon>
        <taxon>Pentapetalae</taxon>
        <taxon>rosids</taxon>
        <taxon>fabids</taxon>
        <taxon>Malpighiales</taxon>
        <taxon>Rhizophoraceae</taxon>
        <taxon>Rhizophora</taxon>
    </lineage>
</organism>
<name>A0A2P2MFA5_RHIMU</name>